<reference evidence="3" key="1">
    <citation type="journal article" date="2019" name="Int. J. Syst. Evol. Microbiol.">
        <title>The Global Catalogue of Microorganisms (GCM) 10K type strain sequencing project: providing services to taxonomists for standard genome sequencing and annotation.</title>
        <authorList>
            <consortium name="The Broad Institute Genomics Platform"/>
            <consortium name="The Broad Institute Genome Sequencing Center for Infectious Disease"/>
            <person name="Wu L."/>
            <person name="Ma J."/>
        </authorList>
    </citation>
    <scope>NUCLEOTIDE SEQUENCE [LARGE SCALE GENOMIC DNA]</scope>
    <source>
        <strain evidence="3">WYCCWR 12678</strain>
    </source>
</reference>
<keyword evidence="3" id="KW-1185">Reference proteome</keyword>
<organism evidence="2 3">
    <name type="scientific">Effusibacillus consociatus</name>
    <dbReference type="NCBI Taxonomy" id="1117041"/>
    <lineage>
        <taxon>Bacteria</taxon>
        <taxon>Bacillati</taxon>
        <taxon>Bacillota</taxon>
        <taxon>Bacilli</taxon>
        <taxon>Bacillales</taxon>
        <taxon>Alicyclobacillaceae</taxon>
        <taxon>Effusibacillus</taxon>
    </lineage>
</organism>
<accession>A0ABV9Q4J9</accession>
<evidence type="ECO:0000256" key="1">
    <source>
        <dbReference type="SAM" id="Phobius"/>
    </source>
</evidence>
<dbReference type="Proteomes" id="UP001596002">
    <property type="component" value="Unassembled WGS sequence"/>
</dbReference>
<name>A0ABV9Q4J9_9BACL</name>
<sequence length="41" mass="4571">MEQSTANTLFEGVTIGFIVLFAAIVVSASIIAYRYFKRKKS</sequence>
<keyword evidence="1" id="KW-0812">Transmembrane</keyword>
<dbReference type="RefSeq" id="WP_380025492.1">
    <property type="nucleotide sequence ID" value="NZ_JBHSHC010000072.1"/>
</dbReference>
<keyword evidence="1" id="KW-0472">Membrane</keyword>
<gene>
    <name evidence="2" type="ORF">ACFO8Q_09375</name>
</gene>
<evidence type="ECO:0008006" key="4">
    <source>
        <dbReference type="Google" id="ProtNLM"/>
    </source>
</evidence>
<keyword evidence="1" id="KW-1133">Transmembrane helix</keyword>
<evidence type="ECO:0000313" key="3">
    <source>
        <dbReference type="Proteomes" id="UP001596002"/>
    </source>
</evidence>
<comment type="caution">
    <text evidence="2">The sequence shown here is derived from an EMBL/GenBank/DDBJ whole genome shotgun (WGS) entry which is preliminary data.</text>
</comment>
<proteinExistence type="predicted"/>
<protein>
    <recommendedName>
        <fullName evidence="4">LPXTG cell wall anchor domain-containing protein</fullName>
    </recommendedName>
</protein>
<feature type="transmembrane region" description="Helical" evidence="1">
    <location>
        <begin position="12"/>
        <end position="36"/>
    </location>
</feature>
<evidence type="ECO:0000313" key="2">
    <source>
        <dbReference type="EMBL" id="MFC4767570.1"/>
    </source>
</evidence>
<dbReference type="EMBL" id="JBHSHC010000072">
    <property type="protein sequence ID" value="MFC4767570.1"/>
    <property type="molecule type" value="Genomic_DNA"/>
</dbReference>